<feature type="domain" description="CAAX prenyl protease 1 N-terminal" evidence="16">
    <location>
        <begin position="26"/>
        <end position="204"/>
    </location>
</feature>
<evidence type="ECO:0000256" key="4">
    <source>
        <dbReference type="ARBA" id="ARBA00022723"/>
    </source>
</evidence>
<feature type="binding site" evidence="12">
    <location>
        <position position="355"/>
    </location>
    <ligand>
        <name>Zn(2+)</name>
        <dbReference type="ChEBI" id="CHEBI:29105"/>
        <note>catalytic</note>
    </ligand>
</feature>
<feature type="transmembrane region" description="Helical" evidence="14">
    <location>
        <begin position="99"/>
        <end position="128"/>
    </location>
</feature>
<keyword evidence="4 12" id="KW-0479">Metal-binding</keyword>
<dbReference type="Pfam" id="PF01435">
    <property type="entry name" value="Peptidase_M48"/>
    <property type="match status" value="1"/>
</dbReference>
<evidence type="ECO:0000256" key="8">
    <source>
        <dbReference type="ARBA" id="ARBA00022989"/>
    </source>
</evidence>
<evidence type="ECO:0000256" key="6">
    <source>
        <dbReference type="ARBA" id="ARBA00022824"/>
    </source>
</evidence>
<dbReference type="Gene3D" id="3.30.2010.10">
    <property type="entry name" value="Metalloproteases ('zincins'), catalytic domain"/>
    <property type="match status" value="1"/>
</dbReference>
<evidence type="ECO:0000256" key="9">
    <source>
        <dbReference type="ARBA" id="ARBA00023049"/>
    </source>
</evidence>
<keyword evidence="8 14" id="KW-1133">Transmembrane helix</keyword>
<feature type="transmembrane region" description="Helical" evidence="14">
    <location>
        <begin position="287"/>
        <end position="309"/>
    </location>
</feature>
<feature type="binding site" evidence="12">
    <location>
        <position position="281"/>
    </location>
    <ligand>
        <name>Zn(2+)</name>
        <dbReference type="ChEBI" id="CHEBI:29105"/>
        <note>catalytic</note>
    </ligand>
</feature>
<dbReference type="OrthoDB" id="9781930at2"/>
<evidence type="ECO:0000256" key="3">
    <source>
        <dbReference type="ARBA" id="ARBA00022692"/>
    </source>
</evidence>
<feature type="transmembrane region" description="Helical" evidence="14">
    <location>
        <begin position="149"/>
        <end position="168"/>
    </location>
</feature>
<dbReference type="GO" id="GO:0004222">
    <property type="term" value="F:metalloendopeptidase activity"/>
    <property type="evidence" value="ECO:0007669"/>
    <property type="project" value="InterPro"/>
</dbReference>
<evidence type="ECO:0000313" key="18">
    <source>
        <dbReference type="Proteomes" id="UP000245506"/>
    </source>
</evidence>
<accession>A0A317CEA6</accession>
<evidence type="ECO:0000256" key="5">
    <source>
        <dbReference type="ARBA" id="ARBA00022801"/>
    </source>
</evidence>
<evidence type="ECO:0000256" key="10">
    <source>
        <dbReference type="ARBA" id="ARBA00023136"/>
    </source>
</evidence>
<evidence type="ECO:0000256" key="7">
    <source>
        <dbReference type="ARBA" id="ARBA00022833"/>
    </source>
</evidence>
<feature type="transmembrane region" description="Helical" evidence="14">
    <location>
        <begin position="68"/>
        <end position="87"/>
    </location>
</feature>
<evidence type="ECO:0000259" key="15">
    <source>
        <dbReference type="Pfam" id="PF01435"/>
    </source>
</evidence>
<comment type="similarity">
    <text evidence="13">Belongs to the peptidase M48 family.</text>
</comment>
<dbReference type="CDD" id="cd07343">
    <property type="entry name" value="M48A_Zmpste24p_like"/>
    <property type="match status" value="1"/>
</dbReference>
<feature type="binding site" evidence="12">
    <location>
        <position position="277"/>
    </location>
    <ligand>
        <name>Zn(2+)</name>
        <dbReference type="ChEBI" id="CHEBI:29105"/>
        <note>catalytic</note>
    </ligand>
</feature>
<evidence type="ECO:0000256" key="14">
    <source>
        <dbReference type="SAM" id="Phobius"/>
    </source>
</evidence>
<dbReference type="AlphaFoldDB" id="A0A317CEA6"/>
<protein>
    <submittedName>
        <fullName evidence="17">Peptidase M48</fullName>
    </submittedName>
</protein>
<keyword evidence="9 13" id="KW-0482">Metalloprotease</keyword>
<name>A0A317CEA6_9GAMM</name>
<reference evidence="17 18" key="1">
    <citation type="submission" date="2018-05" db="EMBL/GenBank/DDBJ databases">
        <title>Leucothrix arctica sp. nov., isolated from Arctic seawater.</title>
        <authorList>
            <person name="Choi A."/>
            <person name="Baek K."/>
        </authorList>
    </citation>
    <scope>NUCLEOTIDE SEQUENCE [LARGE SCALE GENOMIC DNA]</scope>
    <source>
        <strain evidence="17 18">IMCC9719</strain>
    </source>
</reference>
<dbReference type="InterPro" id="IPR032456">
    <property type="entry name" value="Peptidase_M48_N"/>
</dbReference>
<dbReference type="GO" id="GO:0046872">
    <property type="term" value="F:metal ion binding"/>
    <property type="evidence" value="ECO:0007669"/>
    <property type="project" value="UniProtKB-KW"/>
</dbReference>
<dbReference type="RefSeq" id="WP_109824269.1">
    <property type="nucleotide sequence ID" value="NZ_QGKL01000039.1"/>
</dbReference>
<evidence type="ECO:0000259" key="16">
    <source>
        <dbReference type="Pfam" id="PF16491"/>
    </source>
</evidence>
<evidence type="ECO:0000256" key="1">
    <source>
        <dbReference type="ARBA" id="ARBA00004477"/>
    </source>
</evidence>
<feature type="active site" description="Proton donor" evidence="11">
    <location>
        <position position="359"/>
    </location>
</feature>
<dbReference type="InterPro" id="IPR001915">
    <property type="entry name" value="Peptidase_M48"/>
</dbReference>
<evidence type="ECO:0000256" key="11">
    <source>
        <dbReference type="PIRSR" id="PIRSR627057-1"/>
    </source>
</evidence>
<keyword evidence="5 13" id="KW-0378">Hydrolase</keyword>
<comment type="cofactor">
    <cofactor evidence="12 13">
        <name>Zn(2+)</name>
        <dbReference type="ChEBI" id="CHEBI:29105"/>
    </cofactor>
    <text evidence="12 13">Binds 1 zinc ion per subunit.</text>
</comment>
<feature type="transmembrane region" description="Helical" evidence="14">
    <location>
        <begin position="6"/>
        <end position="24"/>
    </location>
</feature>
<proteinExistence type="inferred from homology"/>
<comment type="subcellular location">
    <subcellularLocation>
        <location evidence="1">Endoplasmic reticulum membrane</location>
        <topology evidence="1">Multi-pass membrane protein</topology>
    </subcellularLocation>
</comment>
<keyword evidence="6" id="KW-0256">Endoplasmic reticulum</keyword>
<organism evidence="17 18">
    <name type="scientific">Leucothrix arctica</name>
    <dbReference type="NCBI Taxonomy" id="1481894"/>
    <lineage>
        <taxon>Bacteria</taxon>
        <taxon>Pseudomonadati</taxon>
        <taxon>Pseudomonadota</taxon>
        <taxon>Gammaproteobacteria</taxon>
        <taxon>Thiotrichales</taxon>
        <taxon>Thiotrichaceae</taxon>
        <taxon>Leucothrix</taxon>
    </lineage>
</organism>
<evidence type="ECO:0000256" key="2">
    <source>
        <dbReference type="ARBA" id="ARBA00022670"/>
    </source>
</evidence>
<comment type="caution">
    <text evidence="17">The sequence shown here is derived from an EMBL/GenBank/DDBJ whole genome shotgun (WGS) entry which is preliminary data.</text>
</comment>
<dbReference type="GO" id="GO:0071586">
    <property type="term" value="P:CAAX-box protein processing"/>
    <property type="evidence" value="ECO:0007669"/>
    <property type="project" value="InterPro"/>
</dbReference>
<dbReference type="Pfam" id="PF16491">
    <property type="entry name" value="Peptidase_M48_N"/>
    <property type="match status" value="1"/>
</dbReference>
<keyword evidence="3 14" id="KW-0812">Transmembrane</keyword>
<keyword evidence="10 14" id="KW-0472">Membrane</keyword>
<evidence type="ECO:0000313" key="17">
    <source>
        <dbReference type="EMBL" id="PWQ94620.1"/>
    </source>
</evidence>
<feature type="transmembrane region" description="Helical" evidence="14">
    <location>
        <begin position="329"/>
        <end position="350"/>
    </location>
</feature>
<keyword evidence="18" id="KW-1185">Reference proteome</keyword>
<evidence type="ECO:0000256" key="12">
    <source>
        <dbReference type="PIRSR" id="PIRSR627057-2"/>
    </source>
</evidence>
<keyword evidence="2 13" id="KW-0645">Protease</keyword>
<dbReference type="InterPro" id="IPR027057">
    <property type="entry name" value="CAXX_Prtase_1"/>
</dbReference>
<sequence length="412" mass="46238">MPTFTLIFILAAIVTIGTQLWLSLRQKKHVMENRPAVPAEFADSITLEEHQKAADYTAAKGSFGRKQLIVSTVLLFIWTLGGGLQWVDSLWADSGYGELITGTAVILSFMLLSSIIDIPTSLYSTFVLEEKFGFNKSTLKIFFIDMIKGSALSLVIGVPLIMLILWLMNTAGDLWWIYAWVAITAFSILMMWAYPKFISPLFNKFTALEEGEVLDRITTLLERSGFNADGVFMMDGSRRSSHGNAYFTGFGKTKRIVFFDTLLKQLTPTQIEAVLAHELGHFKHKHVFKGMIVSMLTTLIGFAVLAFLIKQPWFFHSLGVESQSTHMALLLFILVSPVFTFFIGPCMAWWSRKHEFEADAFAAKESSSEELINALVGLYKKNAGTLTPDPLYSAFYDSHPPASIRIAHLRKQ</sequence>
<feature type="active site" evidence="11">
    <location>
        <position position="278"/>
    </location>
</feature>
<dbReference type="PANTHER" id="PTHR10120">
    <property type="entry name" value="CAAX PRENYL PROTEASE 1"/>
    <property type="match status" value="1"/>
</dbReference>
<dbReference type="Proteomes" id="UP000245506">
    <property type="component" value="Unassembled WGS sequence"/>
</dbReference>
<dbReference type="EMBL" id="QGKL01000039">
    <property type="protein sequence ID" value="PWQ94620.1"/>
    <property type="molecule type" value="Genomic_DNA"/>
</dbReference>
<evidence type="ECO:0000256" key="13">
    <source>
        <dbReference type="RuleBase" id="RU003983"/>
    </source>
</evidence>
<feature type="domain" description="Peptidase M48" evidence="15">
    <location>
        <begin position="209"/>
        <end position="411"/>
    </location>
</feature>
<feature type="transmembrane region" description="Helical" evidence="14">
    <location>
        <begin position="174"/>
        <end position="194"/>
    </location>
</feature>
<keyword evidence="7 12" id="KW-0862">Zinc</keyword>
<dbReference type="FunFam" id="3.30.2010.10:FF:000002">
    <property type="entry name" value="CAAX prenyl protease"/>
    <property type="match status" value="1"/>
</dbReference>
<gene>
    <name evidence="17" type="ORF">DKT75_15100</name>
</gene>